<name>A0A1J5SBI3_9ZZZZ</name>
<dbReference type="Gene3D" id="1.20.144.10">
    <property type="entry name" value="Phosphatidic acid phosphatase type 2/haloperoxidase"/>
    <property type="match status" value="1"/>
</dbReference>
<dbReference type="EMBL" id="MLJW01000082">
    <property type="protein sequence ID" value="OIR01565.1"/>
    <property type="molecule type" value="Genomic_DNA"/>
</dbReference>
<evidence type="ECO:0000259" key="1">
    <source>
        <dbReference type="SMART" id="SM00014"/>
    </source>
</evidence>
<evidence type="ECO:0000313" key="2">
    <source>
        <dbReference type="EMBL" id="OIR01565.1"/>
    </source>
</evidence>
<dbReference type="InterPro" id="IPR036938">
    <property type="entry name" value="PAP2/HPO_sf"/>
</dbReference>
<gene>
    <name evidence="2" type="ORF">GALL_162760</name>
</gene>
<feature type="domain" description="Phosphatidic acid phosphatase type 2/haloperoxidase" evidence="1">
    <location>
        <begin position="234"/>
        <end position="344"/>
    </location>
</feature>
<dbReference type="SMART" id="SM00014">
    <property type="entry name" value="acidPPc"/>
    <property type="match status" value="1"/>
</dbReference>
<reference evidence="2" key="1">
    <citation type="submission" date="2016-10" db="EMBL/GenBank/DDBJ databases">
        <title>Sequence of Gallionella enrichment culture.</title>
        <authorList>
            <person name="Poehlein A."/>
            <person name="Muehling M."/>
            <person name="Daniel R."/>
        </authorList>
    </citation>
    <scope>NUCLEOTIDE SEQUENCE</scope>
</reference>
<sequence length="370" mass="40616">MQDNFIDLFFVKMNIHENNDRVKLLSTAYFRSCFWLLCCAILMGWAVNEVRAETATNTESQIGLGPWSGFTPSSRQLDLSNEARLFTAYPPNSFRMVPETEQIQSLKKSRYLEYTQAEHFTPEVARADGVMLASSGESQPVTTHDSVFKKASNDLTELSHQPATPEFWRSVLVFGGIGLVAAIADKPLDKFAVNHGKDGFMTGVEKVGNGLPFVAIGYSAMMFLTSDEESNMGQASYNSLAAGGVGAMTALGLKYMVGRARPSAERGSASFTPMSASNGNTSWPSMHSTVMWAVITPYAKAYDAPWLYGVAAVTNVARIGGRDHWFSDTVAGSMLGYAIGNFMWESHQGEKGRAEWIITPNKIALNWNFD</sequence>
<dbReference type="AlphaFoldDB" id="A0A1J5SBI3"/>
<dbReference type="SUPFAM" id="SSF48317">
    <property type="entry name" value="Acid phosphatase/Vanadium-dependent haloperoxidase"/>
    <property type="match status" value="1"/>
</dbReference>
<dbReference type="InterPro" id="IPR000326">
    <property type="entry name" value="PAP2/HPO"/>
</dbReference>
<comment type="caution">
    <text evidence="2">The sequence shown here is derived from an EMBL/GenBank/DDBJ whole genome shotgun (WGS) entry which is preliminary data.</text>
</comment>
<proteinExistence type="predicted"/>
<protein>
    <submittedName>
        <fullName evidence="2">PAP2 superfamily protein</fullName>
    </submittedName>
</protein>
<organism evidence="2">
    <name type="scientific">mine drainage metagenome</name>
    <dbReference type="NCBI Taxonomy" id="410659"/>
    <lineage>
        <taxon>unclassified sequences</taxon>
        <taxon>metagenomes</taxon>
        <taxon>ecological metagenomes</taxon>
    </lineage>
</organism>
<dbReference type="Pfam" id="PF01569">
    <property type="entry name" value="PAP2"/>
    <property type="match status" value="1"/>
</dbReference>
<accession>A0A1J5SBI3</accession>